<evidence type="ECO:0000313" key="1">
    <source>
        <dbReference type="EMBL" id="MBP1474133.1"/>
    </source>
</evidence>
<dbReference type="Proteomes" id="UP000823790">
    <property type="component" value="Unassembled WGS sequence"/>
</dbReference>
<dbReference type="InterPro" id="IPR015946">
    <property type="entry name" value="KH_dom-like_a/b"/>
</dbReference>
<reference evidence="1 2" key="1">
    <citation type="submission" date="2021-04" db="EMBL/GenBank/DDBJ databases">
        <authorList>
            <person name="Huq M.A."/>
        </authorList>
    </citation>
    <scope>NUCLEOTIDE SEQUENCE [LARGE SCALE GENOMIC DNA]</scope>
    <source>
        <strain evidence="1 2">MAH-13</strain>
    </source>
</reference>
<keyword evidence="2" id="KW-1185">Reference proteome</keyword>
<dbReference type="RefSeq" id="WP_209618336.1">
    <property type="nucleotide sequence ID" value="NZ_JAGJRS010000015.1"/>
</dbReference>
<name>A0ABS4DM53_9GAMM</name>
<gene>
    <name evidence="1" type="ORF">J7I44_07465</name>
</gene>
<proteinExistence type="predicted"/>
<sequence length="45" mass="4710">MPATTNLPEAGLEPAQAPALIDRAHIVCPWSNATRGITAVTLIVE</sequence>
<comment type="caution">
    <text evidence="1">The sequence shown here is derived from an EMBL/GenBank/DDBJ whole genome shotgun (WGS) entry which is preliminary data.</text>
</comment>
<evidence type="ECO:0008006" key="3">
    <source>
        <dbReference type="Google" id="ProtNLM"/>
    </source>
</evidence>
<organism evidence="1 2">
    <name type="scientific">Frateuria flava</name>
    <dbReference type="NCBI Taxonomy" id="2821489"/>
    <lineage>
        <taxon>Bacteria</taxon>
        <taxon>Pseudomonadati</taxon>
        <taxon>Pseudomonadota</taxon>
        <taxon>Gammaproteobacteria</taxon>
        <taxon>Lysobacterales</taxon>
        <taxon>Rhodanobacteraceae</taxon>
        <taxon>Frateuria</taxon>
    </lineage>
</organism>
<protein>
    <recommendedName>
        <fullName evidence="3">Organic hydroperoxide resistance protein</fullName>
    </recommendedName>
</protein>
<dbReference type="Gene3D" id="3.30.300.20">
    <property type="match status" value="1"/>
</dbReference>
<dbReference type="InterPro" id="IPR036102">
    <property type="entry name" value="OsmC/Ohrsf"/>
</dbReference>
<dbReference type="SUPFAM" id="SSF82784">
    <property type="entry name" value="OsmC-like"/>
    <property type="match status" value="1"/>
</dbReference>
<evidence type="ECO:0000313" key="2">
    <source>
        <dbReference type="Proteomes" id="UP000823790"/>
    </source>
</evidence>
<accession>A0ABS4DM53</accession>
<dbReference type="EMBL" id="JAGJRS010000015">
    <property type="protein sequence ID" value="MBP1474133.1"/>
    <property type="molecule type" value="Genomic_DNA"/>
</dbReference>